<feature type="domain" description="D-isomer specific 2-hydroxyacid dehydrogenase NAD-binding" evidence="6">
    <location>
        <begin position="133"/>
        <end position="306"/>
    </location>
</feature>
<dbReference type="FunFam" id="3.40.50.720:FF:000203">
    <property type="entry name" value="D-3-phosphoglycerate dehydrogenase (SerA)"/>
    <property type="match status" value="1"/>
</dbReference>
<sequence length="341" mass="37552">MSSSTVTTAKRKILCVGPVQAAIEEYEQLAQDYDVHLIQRGSRAQVKAKIAELCDTKGPFEAAFILFANAAYAPMDEDLLAPLWKNGNNVGVFAQCGTGYDNVRVDEISKHGCYFTNTPDAVTESTADFTVFLFLSVLRGTSYCEMVARTGLWHEGLELTTDPAGMTLGIFGMGRIGKDFVRKVRAFGVKIIYNTRTRLSAADEEELGINYATKDELLRSSDIISCLCPGTKETFHMIDKDAFAKMKDGVFFINSSRGMVVDTDALMDALKSNKIKRAGLDVFEDEPTIPEYLLNNPRVTVTPHVAAYTVGTIYRGERDAFNNVRAFLEKGSPVTPVNGPF</sequence>
<evidence type="ECO:0000259" key="6">
    <source>
        <dbReference type="Pfam" id="PF02826"/>
    </source>
</evidence>
<dbReference type="SUPFAM" id="SSF51735">
    <property type="entry name" value="NAD(P)-binding Rossmann-fold domains"/>
    <property type="match status" value="1"/>
</dbReference>
<name>A0A5M6BQU1_9TREE</name>
<keyword evidence="3" id="KW-0520">NAD</keyword>
<dbReference type="InterPro" id="IPR006139">
    <property type="entry name" value="D-isomer_2_OHA_DH_cat_dom"/>
</dbReference>
<dbReference type="Proteomes" id="UP000322225">
    <property type="component" value="Chromosome 12"/>
</dbReference>
<dbReference type="Gene3D" id="3.40.50.720">
    <property type="entry name" value="NAD(P)-binding Rossmann-like Domain"/>
    <property type="match status" value="2"/>
</dbReference>
<dbReference type="EMBL" id="CP144062">
    <property type="protein sequence ID" value="WWD22199.1"/>
    <property type="molecule type" value="Genomic_DNA"/>
</dbReference>
<evidence type="ECO:0000259" key="5">
    <source>
        <dbReference type="Pfam" id="PF00389"/>
    </source>
</evidence>
<evidence type="ECO:0000256" key="2">
    <source>
        <dbReference type="ARBA" id="ARBA00023002"/>
    </source>
</evidence>
<dbReference type="GeneID" id="43591719"/>
<reference evidence="7" key="1">
    <citation type="submission" date="2017-08" db="EMBL/GenBank/DDBJ databases">
        <authorList>
            <person name="Cuomo C."/>
            <person name="Billmyre B."/>
            <person name="Heitman J."/>
        </authorList>
    </citation>
    <scope>NUCLEOTIDE SEQUENCE</scope>
    <source>
        <strain evidence="7">CBS 12478</strain>
    </source>
</reference>
<dbReference type="InterPro" id="IPR036291">
    <property type="entry name" value="NAD(P)-bd_dom_sf"/>
</dbReference>
<dbReference type="GO" id="GO:0016618">
    <property type="term" value="F:hydroxypyruvate reductase [NAD(P)H] activity"/>
    <property type="evidence" value="ECO:0007669"/>
    <property type="project" value="TreeGrafter"/>
</dbReference>
<dbReference type="Pfam" id="PF02826">
    <property type="entry name" value="2-Hacid_dh_C"/>
    <property type="match status" value="1"/>
</dbReference>
<dbReference type="OrthoDB" id="298012at2759"/>
<keyword evidence="2 4" id="KW-0560">Oxidoreductase</keyword>
<proteinExistence type="inferred from homology"/>
<dbReference type="PANTHER" id="PTHR10996:SF129">
    <property type="entry name" value="2-HYDROXYACID DEHYDROGENASE C1773.17C-RELATED"/>
    <property type="match status" value="1"/>
</dbReference>
<evidence type="ECO:0000256" key="1">
    <source>
        <dbReference type="ARBA" id="ARBA00005854"/>
    </source>
</evidence>
<keyword evidence="8" id="KW-1185">Reference proteome</keyword>
<dbReference type="InterPro" id="IPR006140">
    <property type="entry name" value="D-isomer_DH_NAD-bd"/>
</dbReference>
<dbReference type="SUPFAM" id="SSF52283">
    <property type="entry name" value="Formate/glycerate dehydrogenase catalytic domain-like"/>
    <property type="match status" value="1"/>
</dbReference>
<reference evidence="7" key="2">
    <citation type="submission" date="2024-01" db="EMBL/GenBank/DDBJ databases">
        <title>Comparative genomics of Cryptococcus and Kwoniella reveals pathogenesis evolution and contrasting modes of karyotype evolution via chromosome fusion or intercentromeric recombination.</title>
        <authorList>
            <person name="Coelho M.A."/>
            <person name="David-Palma M."/>
            <person name="Shea T."/>
            <person name="Bowers K."/>
            <person name="McGinley-Smith S."/>
            <person name="Mohammad A.W."/>
            <person name="Gnirke A."/>
            <person name="Yurkov A.M."/>
            <person name="Nowrousian M."/>
            <person name="Sun S."/>
            <person name="Cuomo C.A."/>
            <person name="Heitman J."/>
        </authorList>
    </citation>
    <scope>NUCLEOTIDE SEQUENCE</scope>
    <source>
        <strain evidence="7">CBS 12478</strain>
    </source>
</reference>
<gene>
    <name evidence="7" type="ORF">CI109_106690</name>
</gene>
<dbReference type="GO" id="GO:0005829">
    <property type="term" value="C:cytosol"/>
    <property type="evidence" value="ECO:0007669"/>
    <property type="project" value="TreeGrafter"/>
</dbReference>
<dbReference type="InterPro" id="IPR029753">
    <property type="entry name" value="D-isomer_DH_CS"/>
</dbReference>
<feature type="domain" description="D-isomer specific 2-hydroxyacid dehydrogenase catalytic" evidence="5">
    <location>
        <begin position="31"/>
        <end position="338"/>
    </location>
</feature>
<dbReference type="KEGG" id="ksn:43591719"/>
<dbReference type="InterPro" id="IPR050223">
    <property type="entry name" value="D-isomer_2-hydroxyacid_DH"/>
</dbReference>
<dbReference type="RefSeq" id="XP_031858186.1">
    <property type="nucleotide sequence ID" value="XM_032007548.1"/>
</dbReference>
<organism evidence="7 8">
    <name type="scientific">Kwoniella shandongensis</name>
    <dbReference type="NCBI Taxonomy" id="1734106"/>
    <lineage>
        <taxon>Eukaryota</taxon>
        <taxon>Fungi</taxon>
        <taxon>Dikarya</taxon>
        <taxon>Basidiomycota</taxon>
        <taxon>Agaricomycotina</taxon>
        <taxon>Tremellomycetes</taxon>
        <taxon>Tremellales</taxon>
        <taxon>Cryptococcaceae</taxon>
        <taxon>Kwoniella</taxon>
    </lineage>
</organism>
<dbReference type="Pfam" id="PF00389">
    <property type="entry name" value="2-Hacid_dh"/>
    <property type="match status" value="1"/>
</dbReference>
<accession>A0A5M6BQU1</accession>
<evidence type="ECO:0000313" key="7">
    <source>
        <dbReference type="EMBL" id="WWD22199.1"/>
    </source>
</evidence>
<evidence type="ECO:0000313" key="8">
    <source>
        <dbReference type="Proteomes" id="UP000322225"/>
    </source>
</evidence>
<evidence type="ECO:0000256" key="4">
    <source>
        <dbReference type="RuleBase" id="RU003719"/>
    </source>
</evidence>
<comment type="similarity">
    <text evidence="1 4">Belongs to the D-isomer specific 2-hydroxyacid dehydrogenase family.</text>
</comment>
<dbReference type="PANTHER" id="PTHR10996">
    <property type="entry name" value="2-HYDROXYACID DEHYDROGENASE-RELATED"/>
    <property type="match status" value="1"/>
</dbReference>
<dbReference type="PROSITE" id="PS00671">
    <property type="entry name" value="D_2_HYDROXYACID_DH_3"/>
    <property type="match status" value="1"/>
</dbReference>
<dbReference type="AlphaFoldDB" id="A0A5M6BQU1"/>
<dbReference type="CDD" id="cd12168">
    <property type="entry name" value="Mand_dh_like"/>
    <property type="match status" value="1"/>
</dbReference>
<dbReference type="GO" id="GO:0051287">
    <property type="term" value="F:NAD binding"/>
    <property type="evidence" value="ECO:0007669"/>
    <property type="project" value="InterPro"/>
</dbReference>
<dbReference type="GO" id="GO:0030267">
    <property type="term" value="F:glyoxylate reductase (NADPH) activity"/>
    <property type="evidence" value="ECO:0007669"/>
    <property type="project" value="TreeGrafter"/>
</dbReference>
<protein>
    <submittedName>
        <fullName evidence="7">Uncharacterized protein</fullName>
    </submittedName>
</protein>
<evidence type="ECO:0000256" key="3">
    <source>
        <dbReference type="ARBA" id="ARBA00023027"/>
    </source>
</evidence>